<comment type="caution">
    <text evidence="1">The sequence shown here is derived from an EMBL/GenBank/DDBJ whole genome shotgun (WGS) entry which is preliminary data.</text>
</comment>
<dbReference type="AlphaFoldDB" id="A0A7J7KYM0"/>
<dbReference type="EMBL" id="JACGCM010002784">
    <property type="protein sequence ID" value="KAF6135453.1"/>
    <property type="molecule type" value="Genomic_DNA"/>
</dbReference>
<name>A0A7J7KYM0_9MAGN</name>
<feature type="non-terminal residue" evidence="1">
    <location>
        <position position="1"/>
    </location>
</feature>
<sequence>QAAPAAPVTFSSLGHLQQHLLTSTPVTFSSLGHLQQHLLTCKSWAFRSGLVAIVLLPVIVKHASIRLIET</sequence>
<dbReference type="Proteomes" id="UP000541444">
    <property type="component" value="Unassembled WGS sequence"/>
</dbReference>
<accession>A0A7J7KYM0</accession>
<evidence type="ECO:0000313" key="1">
    <source>
        <dbReference type="EMBL" id="KAF6135453.1"/>
    </source>
</evidence>
<protein>
    <submittedName>
        <fullName evidence="1">Uncharacterized protein</fullName>
    </submittedName>
</protein>
<reference evidence="1 2" key="1">
    <citation type="journal article" date="2020" name="IScience">
        <title>Genome Sequencing of the Endangered Kingdonia uniflora (Circaeasteraceae, Ranunculales) Reveals Potential Mechanisms of Evolutionary Specialization.</title>
        <authorList>
            <person name="Sun Y."/>
            <person name="Deng T."/>
            <person name="Zhang A."/>
            <person name="Moore M.J."/>
            <person name="Landis J.B."/>
            <person name="Lin N."/>
            <person name="Zhang H."/>
            <person name="Zhang X."/>
            <person name="Huang J."/>
            <person name="Zhang X."/>
            <person name="Sun H."/>
            <person name="Wang H."/>
        </authorList>
    </citation>
    <scope>NUCLEOTIDE SEQUENCE [LARGE SCALE GENOMIC DNA]</scope>
    <source>
        <strain evidence="1">TB1705</strain>
        <tissue evidence="1">Leaf</tissue>
    </source>
</reference>
<organism evidence="1 2">
    <name type="scientific">Kingdonia uniflora</name>
    <dbReference type="NCBI Taxonomy" id="39325"/>
    <lineage>
        <taxon>Eukaryota</taxon>
        <taxon>Viridiplantae</taxon>
        <taxon>Streptophyta</taxon>
        <taxon>Embryophyta</taxon>
        <taxon>Tracheophyta</taxon>
        <taxon>Spermatophyta</taxon>
        <taxon>Magnoliopsida</taxon>
        <taxon>Ranunculales</taxon>
        <taxon>Circaeasteraceae</taxon>
        <taxon>Kingdonia</taxon>
    </lineage>
</organism>
<keyword evidence="2" id="KW-1185">Reference proteome</keyword>
<evidence type="ECO:0000313" key="2">
    <source>
        <dbReference type="Proteomes" id="UP000541444"/>
    </source>
</evidence>
<proteinExistence type="predicted"/>
<gene>
    <name evidence="1" type="ORF">GIB67_015306</name>
</gene>